<keyword evidence="1" id="KW-0808">Transferase</keyword>
<protein>
    <submittedName>
        <fullName evidence="1">Galactokinase</fullName>
    </submittedName>
</protein>
<keyword evidence="1" id="KW-0418">Kinase</keyword>
<dbReference type="GO" id="GO:0016301">
    <property type="term" value="F:kinase activity"/>
    <property type="evidence" value="ECO:0007669"/>
    <property type="project" value="UniProtKB-KW"/>
</dbReference>
<gene>
    <name evidence="1" type="ORF">DI609_00920</name>
</gene>
<dbReference type="AlphaFoldDB" id="A0A2W5B9G1"/>
<dbReference type="Proteomes" id="UP000249451">
    <property type="component" value="Unassembled WGS sequence"/>
</dbReference>
<reference evidence="1 2" key="1">
    <citation type="submission" date="2017-11" db="EMBL/GenBank/DDBJ databases">
        <title>Infants hospitalized years apart are colonized by the same room-sourced microbial strains.</title>
        <authorList>
            <person name="Brooks B."/>
            <person name="Olm M.R."/>
            <person name="Firek B.A."/>
            <person name="Baker R."/>
            <person name="Thomas B.C."/>
            <person name="Morowitz M.J."/>
            <person name="Banfield J.F."/>
        </authorList>
    </citation>
    <scope>NUCLEOTIDE SEQUENCE [LARGE SCALE GENOMIC DNA]</scope>
    <source>
        <strain evidence="1">S2_012_000_R3_87</strain>
    </source>
</reference>
<organism evidence="1 2">
    <name type="scientific">Corynebacterium urealyticum</name>
    <dbReference type="NCBI Taxonomy" id="43771"/>
    <lineage>
        <taxon>Bacteria</taxon>
        <taxon>Bacillati</taxon>
        <taxon>Actinomycetota</taxon>
        <taxon>Actinomycetes</taxon>
        <taxon>Mycobacteriales</taxon>
        <taxon>Corynebacteriaceae</taxon>
        <taxon>Corynebacterium</taxon>
    </lineage>
</organism>
<dbReference type="EMBL" id="QFNY01000011">
    <property type="protein sequence ID" value="PZP03421.1"/>
    <property type="molecule type" value="Genomic_DNA"/>
</dbReference>
<feature type="non-terminal residue" evidence="1">
    <location>
        <position position="1"/>
    </location>
</feature>
<dbReference type="InterPro" id="IPR036554">
    <property type="entry name" value="GHMP_kinase_C_sf"/>
</dbReference>
<evidence type="ECO:0000313" key="1">
    <source>
        <dbReference type="EMBL" id="PZP03421.1"/>
    </source>
</evidence>
<evidence type="ECO:0000313" key="2">
    <source>
        <dbReference type="Proteomes" id="UP000249451"/>
    </source>
</evidence>
<name>A0A2W5B9G1_9CORY</name>
<sequence>RVLDWLKAVHKVHGSANQPTLAEAAEWLVFYSEETERAQELARALRSRRGTDLFPLLNQSQQALTTVYGLHSAEKIAELATVRGARSARSAHAGTSQSVIAFAPAAKADNFAADLAEDGLLVVPLLDGEQANTF</sequence>
<dbReference type="SUPFAM" id="SSF55060">
    <property type="entry name" value="GHMP Kinase, C-terminal domain"/>
    <property type="match status" value="1"/>
</dbReference>
<proteinExistence type="predicted"/>
<dbReference type="Gene3D" id="3.30.70.890">
    <property type="entry name" value="GHMP kinase, C-terminal domain"/>
    <property type="match status" value="1"/>
</dbReference>
<comment type="caution">
    <text evidence="1">The sequence shown here is derived from an EMBL/GenBank/DDBJ whole genome shotgun (WGS) entry which is preliminary data.</text>
</comment>
<accession>A0A2W5B9G1</accession>